<evidence type="ECO:0000313" key="1">
    <source>
        <dbReference type="EMBL" id="VDM76487.1"/>
    </source>
</evidence>
<dbReference type="PANTHER" id="PTHR10974:SF48">
    <property type="entry name" value="SULFATASE DOMAIN-CONTAINING PROTEIN"/>
    <property type="match status" value="1"/>
</dbReference>
<dbReference type="PANTHER" id="PTHR10974">
    <property type="entry name" value="FI08016P-RELATED"/>
    <property type="match status" value="1"/>
</dbReference>
<dbReference type="EMBL" id="UYYB01097111">
    <property type="protein sequence ID" value="VDM76487.1"/>
    <property type="molecule type" value="Genomic_DNA"/>
</dbReference>
<reference evidence="1 2" key="1">
    <citation type="submission" date="2018-11" db="EMBL/GenBank/DDBJ databases">
        <authorList>
            <consortium name="Pathogen Informatics"/>
        </authorList>
    </citation>
    <scope>NUCLEOTIDE SEQUENCE [LARGE SCALE GENOMIC DNA]</scope>
</reference>
<sequence length="275" mass="32015">MSITDGEEFARGQGYSMEIKRCRWYGFIEAILGKGCHLPHPDPYDPSILKYIFKPPPLQCNGLQYEFTYLSNDGCQLPHLDPYDPSIRKYIFKPPPLQCNRLQYEFTYLSNDEPVQPGCEFVETYCRRNSFPRSTIYYNNHNQILERGEKSVVKASRSKKNVIVVVIDSVSHSNFIRNLPKSLEVLNTLYKSYIFDGMNKIGDNSFPNAVAFLAGKNHATEFGNVYGHFDDRPLIWKNFEKAGYTTYYAEDFVDFNLFTYLAKGFRKKPVHHYLR</sequence>
<dbReference type="OrthoDB" id="5871276at2759"/>
<name>A0A3P7JJX0_STRVU</name>
<dbReference type="Pfam" id="PF02995">
    <property type="entry name" value="DUF229"/>
    <property type="match status" value="1"/>
</dbReference>
<protein>
    <submittedName>
        <fullName evidence="1">Uncharacterized protein</fullName>
    </submittedName>
</protein>
<dbReference type="AlphaFoldDB" id="A0A3P7JJX0"/>
<dbReference type="GO" id="GO:0005615">
    <property type="term" value="C:extracellular space"/>
    <property type="evidence" value="ECO:0007669"/>
    <property type="project" value="TreeGrafter"/>
</dbReference>
<dbReference type="Proteomes" id="UP000270094">
    <property type="component" value="Unassembled WGS sequence"/>
</dbReference>
<gene>
    <name evidence="1" type="ORF">SVUK_LOCUS11485</name>
</gene>
<accession>A0A3P7JJX0</accession>
<organism evidence="1 2">
    <name type="scientific">Strongylus vulgaris</name>
    <name type="common">Blood worm</name>
    <dbReference type="NCBI Taxonomy" id="40348"/>
    <lineage>
        <taxon>Eukaryota</taxon>
        <taxon>Metazoa</taxon>
        <taxon>Ecdysozoa</taxon>
        <taxon>Nematoda</taxon>
        <taxon>Chromadorea</taxon>
        <taxon>Rhabditida</taxon>
        <taxon>Rhabditina</taxon>
        <taxon>Rhabditomorpha</taxon>
        <taxon>Strongyloidea</taxon>
        <taxon>Strongylidae</taxon>
        <taxon>Strongylus</taxon>
    </lineage>
</organism>
<proteinExistence type="predicted"/>
<keyword evidence="2" id="KW-1185">Reference proteome</keyword>
<evidence type="ECO:0000313" key="2">
    <source>
        <dbReference type="Proteomes" id="UP000270094"/>
    </source>
</evidence>
<dbReference type="InterPro" id="IPR004245">
    <property type="entry name" value="DUF229"/>
</dbReference>